<dbReference type="OrthoDB" id="3185623at2"/>
<dbReference type="EMBL" id="CP002049">
    <property type="protein sequence ID" value="ADI14964.1"/>
    <property type="molecule type" value="Genomic_DNA"/>
</dbReference>
<keyword evidence="2" id="KW-0413">Isomerase</keyword>
<evidence type="ECO:0000313" key="3">
    <source>
        <dbReference type="Proteomes" id="UP000000379"/>
    </source>
</evidence>
<reference evidence="2 3" key="2">
    <citation type="journal article" date="2011" name="Stand. Genomic Sci.">
        <title>Complete genome sequence of Truepera radiovictrix type strain (RQ-24).</title>
        <authorList>
            <person name="Ivanova N."/>
            <person name="Rohde C."/>
            <person name="Munk C."/>
            <person name="Nolan M."/>
            <person name="Lucas S."/>
            <person name="Del Rio T.G."/>
            <person name="Tice H."/>
            <person name="Deshpande S."/>
            <person name="Cheng J.F."/>
            <person name="Tapia R."/>
            <person name="Han C."/>
            <person name="Goodwin L."/>
            <person name="Pitluck S."/>
            <person name="Liolios K."/>
            <person name="Mavromatis K."/>
            <person name="Mikhailova N."/>
            <person name="Pati A."/>
            <person name="Chen A."/>
            <person name="Palaniappan K."/>
            <person name="Land M."/>
            <person name="Hauser L."/>
            <person name="Chang Y.J."/>
            <person name="Jeffries C.D."/>
            <person name="Brambilla E."/>
            <person name="Rohde M."/>
            <person name="Goker M."/>
            <person name="Tindall B.J."/>
            <person name="Woyke T."/>
            <person name="Bristow J."/>
            <person name="Eisen J.A."/>
            <person name="Markowitz V."/>
            <person name="Hugenholtz P."/>
            <person name="Kyrpides N.C."/>
            <person name="Klenk H.P."/>
            <person name="Lapidus A."/>
        </authorList>
    </citation>
    <scope>NUCLEOTIDE SEQUENCE [LARGE SCALE GENOMIC DNA]</scope>
    <source>
        <strain evidence="3">DSM 17093 / CIP 108686 / LMG 22925 / RQ-24</strain>
    </source>
</reference>
<dbReference type="InterPro" id="IPR036237">
    <property type="entry name" value="Xyl_isomerase-like_sf"/>
</dbReference>
<dbReference type="PANTHER" id="PTHR12110">
    <property type="entry name" value="HYDROXYPYRUVATE ISOMERASE"/>
    <property type="match status" value="1"/>
</dbReference>
<feature type="domain" description="Xylose isomerase-like TIM barrel" evidence="1">
    <location>
        <begin position="20"/>
        <end position="266"/>
    </location>
</feature>
<dbReference type="Pfam" id="PF01261">
    <property type="entry name" value="AP_endonuc_2"/>
    <property type="match status" value="1"/>
</dbReference>
<dbReference type="Gene3D" id="3.20.20.150">
    <property type="entry name" value="Divalent-metal-dependent TIM barrel enzymes"/>
    <property type="match status" value="1"/>
</dbReference>
<reference evidence="3" key="1">
    <citation type="submission" date="2010-05" db="EMBL/GenBank/DDBJ databases">
        <title>The complete genome of Truepera radiovictris DSM 17093.</title>
        <authorList>
            <consortium name="US DOE Joint Genome Institute (JGI-PGF)"/>
            <person name="Lucas S."/>
            <person name="Copeland A."/>
            <person name="Lapidus A."/>
            <person name="Glavina del Rio T."/>
            <person name="Dalin E."/>
            <person name="Tice H."/>
            <person name="Bruce D."/>
            <person name="Goodwin L."/>
            <person name="Pitluck S."/>
            <person name="Kyrpides N."/>
            <person name="Mavromatis K."/>
            <person name="Ovchinnikova G."/>
            <person name="Munk A.C."/>
            <person name="Detter J.C."/>
            <person name="Han C."/>
            <person name="Tapia R."/>
            <person name="Land M."/>
            <person name="Hauser L."/>
            <person name="Markowitz V."/>
            <person name="Cheng J.-F."/>
            <person name="Hugenholtz P."/>
            <person name="Woyke T."/>
            <person name="Wu D."/>
            <person name="Tindall B."/>
            <person name="Pomrenke H.G."/>
            <person name="Brambilla E."/>
            <person name="Klenk H.-P."/>
            <person name="Eisen J.A."/>
        </authorList>
    </citation>
    <scope>NUCLEOTIDE SEQUENCE [LARGE SCALE GENOMIC DNA]</scope>
    <source>
        <strain evidence="3">DSM 17093 / CIP 108686 / LMG 22925 / RQ-24</strain>
    </source>
</reference>
<dbReference type="AlphaFoldDB" id="D7CQI0"/>
<keyword evidence="3" id="KW-1185">Reference proteome</keyword>
<protein>
    <submittedName>
        <fullName evidence="2">Xylose isomerase domain protein TIM barrel</fullName>
    </submittedName>
</protein>
<dbReference type="KEGG" id="tra:Trad_1848"/>
<evidence type="ECO:0000259" key="1">
    <source>
        <dbReference type="Pfam" id="PF01261"/>
    </source>
</evidence>
<dbReference type="RefSeq" id="WP_013178330.1">
    <property type="nucleotide sequence ID" value="NC_014221.1"/>
</dbReference>
<dbReference type="Proteomes" id="UP000000379">
    <property type="component" value="Chromosome"/>
</dbReference>
<dbReference type="GO" id="GO:0016853">
    <property type="term" value="F:isomerase activity"/>
    <property type="evidence" value="ECO:0007669"/>
    <property type="project" value="UniProtKB-KW"/>
</dbReference>
<proteinExistence type="predicted"/>
<gene>
    <name evidence="2" type="ordered locus">Trad_1848</name>
</gene>
<name>D7CQI0_TRURR</name>
<organism evidence="2 3">
    <name type="scientific">Truepera radiovictrix (strain DSM 17093 / CIP 108686 / LMG 22925 / RQ-24)</name>
    <dbReference type="NCBI Taxonomy" id="649638"/>
    <lineage>
        <taxon>Bacteria</taxon>
        <taxon>Thermotogati</taxon>
        <taxon>Deinococcota</taxon>
        <taxon>Deinococci</taxon>
        <taxon>Trueperales</taxon>
        <taxon>Trueperaceae</taxon>
        <taxon>Truepera</taxon>
    </lineage>
</organism>
<accession>D7CQI0</accession>
<dbReference type="HOGENOM" id="CLU_885441_0_0_0"/>
<dbReference type="InterPro" id="IPR050312">
    <property type="entry name" value="IolE/XylAMocC-like"/>
</dbReference>
<dbReference type="PANTHER" id="PTHR12110:SF41">
    <property type="entry name" value="INOSOSE DEHYDRATASE"/>
    <property type="match status" value="1"/>
</dbReference>
<dbReference type="SUPFAM" id="SSF51658">
    <property type="entry name" value="Xylose isomerase-like"/>
    <property type="match status" value="1"/>
</dbReference>
<dbReference type="InterPro" id="IPR013022">
    <property type="entry name" value="Xyl_isomerase-like_TIM-brl"/>
</dbReference>
<dbReference type="eggNOG" id="COG1082">
    <property type="taxonomic scope" value="Bacteria"/>
</dbReference>
<sequence>MKLGVFTVMLPDLTPEEAARALRETGYDGVEWRVKGTPEALRGDVPSFWGNNRCTLEPTPAEAERARRLAAEAGLAIPNLGTYLEVGDLEATEAAMRFARQAGSPQLRVGAGAPDGSYAESFARARAYLEGVETLAKRYGVRALIELHHRTICPSASLAHRLVSACDPAHIGVIYDPGNMVFEGFEDPRLGLELLGPYLAHVHLKNARYERPEGGGVWRAAWAPLEDGVVDFSALFTALRAVGYDGWLVVEDFSKARPSREALGHNGAFIRDRWAASA</sequence>
<dbReference type="STRING" id="649638.Trad_1848"/>
<evidence type="ECO:0000313" key="2">
    <source>
        <dbReference type="EMBL" id="ADI14964.1"/>
    </source>
</evidence>